<name>A0A9P6EMW8_9AGAR</name>
<comment type="caution">
    <text evidence="1">The sequence shown here is derived from an EMBL/GenBank/DDBJ whole genome shotgun (WGS) entry which is preliminary data.</text>
</comment>
<dbReference type="Proteomes" id="UP000807306">
    <property type="component" value="Unassembled WGS sequence"/>
</dbReference>
<reference evidence="1" key="1">
    <citation type="submission" date="2020-11" db="EMBL/GenBank/DDBJ databases">
        <authorList>
            <consortium name="DOE Joint Genome Institute"/>
            <person name="Ahrendt S."/>
            <person name="Riley R."/>
            <person name="Andreopoulos W."/>
            <person name="Labutti K."/>
            <person name="Pangilinan J."/>
            <person name="Ruiz-Duenas F.J."/>
            <person name="Barrasa J.M."/>
            <person name="Sanchez-Garcia M."/>
            <person name="Camarero S."/>
            <person name="Miyauchi S."/>
            <person name="Serrano A."/>
            <person name="Linde D."/>
            <person name="Babiker R."/>
            <person name="Drula E."/>
            <person name="Ayuso-Fernandez I."/>
            <person name="Pacheco R."/>
            <person name="Padilla G."/>
            <person name="Ferreira P."/>
            <person name="Barriuso J."/>
            <person name="Kellner H."/>
            <person name="Castanera R."/>
            <person name="Alfaro M."/>
            <person name="Ramirez L."/>
            <person name="Pisabarro A.G."/>
            <person name="Kuo A."/>
            <person name="Tritt A."/>
            <person name="Lipzen A."/>
            <person name="He G."/>
            <person name="Yan M."/>
            <person name="Ng V."/>
            <person name="Cullen D."/>
            <person name="Martin F."/>
            <person name="Rosso M.-N."/>
            <person name="Henrissat B."/>
            <person name="Hibbett D."/>
            <person name="Martinez A.T."/>
            <person name="Grigoriev I.V."/>
        </authorList>
    </citation>
    <scope>NUCLEOTIDE SEQUENCE</scope>
    <source>
        <strain evidence="1">CBS 506.95</strain>
    </source>
</reference>
<proteinExistence type="predicted"/>
<evidence type="ECO:0000313" key="2">
    <source>
        <dbReference type="Proteomes" id="UP000807306"/>
    </source>
</evidence>
<evidence type="ECO:0000313" key="1">
    <source>
        <dbReference type="EMBL" id="KAF9531534.1"/>
    </source>
</evidence>
<dbReference type="AlphaFoldDB" id="A0A9P6EMW8"/>
<organism evidence="1 2">
    <name type="scientific">Crepidotus variabilis</name>
    <dbReference type="NCBI Taxonomy" id="179855"/>
    <lineage>
        <taxon>Eukaryota</taxon>
        <taxon>Fungi</taxon>
        <taxon>Dikarya</taxon>
        <taxon>Basidiomycota</taxon>
        <taxon>Agaricomycotina</taxon>
        <taxon>Agaricomycetes</taxon>
        <taxon>Agaricomycetidae</taxon>
        <taxon>Agaricales</taxon>
        <taxon>Agaricineae</taxon>
        <taxon>Crepidotaceae</taxon>
        <taxon>Crepidotus</taxon>
    </lineage>
</organism>
<feature type="non-terminal residue" evidence="1">
    <location>
        <position position="159"/>
    </location>
</feature>
<evidence type="ECO:0008006" key="3">
    <source>
        <dbReference type="Google" id="ProtNLM"/>
    </source>
</evidence>
<sequence length="159" mass="18051">MVVDLHHCFLHKATVLEKCPKNREGFCLGCKKLMAIHAKIDALNRAVEDLLEEERQLSPTLNDYHDPFTTRLPVEIASSIMYLSLPASPSLQIFHRGFEEKRHIRALVNLGLVSGNWRRISRGEPKLWTILPITIGGGIDPGTSWIREWIERAGGLDLF</sequence>
<accession>A0A9P6EMW8</accession>
<dbReference type="EMBL" id="MU157835">
    <property type="protein sequence ID" value="KAF9531534.1"/>
    <property type="molecule type" value="Genomic_DNA"/>
</dbReference>
<dbReference type="OrthoDB" id="2269034at2759"/>
<gene>
    <name evidence="1" type="ORF">CPB83DRAFT_881563</name>
</gene>
<keyword evidence="2" id="KW-1185">Reference proteome</keyword>
<protein>
    <recommendedName>
        <fullName evidence="3">F-box domain-containing protein</fullName>
    </recommendedName>
</protein>